<organism evidence="1 2">
    <name type="scientific">Phormidium yuhuli AB48</name>
    <dbReference type="NCBI Taxonomy" id="2940671"/>
    <lineage>
        <taxon>Bacteria</taxon>
        <taxon>Bacillati</taxon>
        <taxon>Cyanobacteriota</taxon>
        <taxon>Cyanophyceae</taxon>
        <taxon>Oscillatoriophycideae</taxon>
        <taxon>Oscillatoriales</taxon>
        <taxon>Oscillatoriaceae</taxon>
        <taxon>Phormidium</taxon>
        <taxon>Phormidium yuhuli</taxon>
    </lineage>
</organism>
<reference evidence="1" key="1">
    <citation type="submission" date="2022-06" db="EMBL/GenBank/DDBJ databases">
        <title>Genome sequence of Phormidium yuhuli AB48 isolated from an industrial photobioreactor environment.</title>
        <authorList>
            <person name="Qiu Y."/>
            <person name="Noonan A.J.C."/>
            <person name="Dofher K."/>
            <person name="Koch M."/>
            <person name="Kieft B."/>
            <person name="Lin X."/>
            <person name="Ziels R.M."/>
            <person name="Hallam S.J."/>
        </authorList>
    </citation>
    <scope>NUCLEOTIDE SEQUENCE</scope>
    <source>
        <strain evidence="1">AB48</strain>
    </source>
</reference>
<sequence length="67" mass="7677">MIRFTAKVEQGKIVIPEEYLGRVGEDVIKVTIQPKSSRLLDRLAEQPLAAPGWRELSRDETHERFDG</sequence>
<evidence type="ECO:0000313" key="2">
    <source>
        <dbReference type="Proteomes" id="UP001056708"/>
    </source>
</evidence>
<accession>A0ABY5AP50</accession>
<dbReference type="Proteomes" id="UP001056708">
    <property type="component" value="Chromosome"/>
</dbReference>
<proteinExistence type="predicted"/>
<protein>
    <recommendedName>
        <fullName evidence="3">SpoVT-AbrB domain-containing protein</fullName>
    </recommendedName>
</protein>
<evidence type="ECO:0008006" key="3">
    <source>
        <dbReference type="Google" id="ProtNLM"/>
    </source>
</evidence>
<dbReference type="RefSeq" id="WP_252663013.1">
    <property type="nucleotide sequence ID" value="NZ_CP098611.1"/>
</dbReference>
<dbReference type="EMBL" id="CP098611">
    <property type="protein sequence ID" value="USR90987.1"/>
    <property type="molecule type" value="Genomic_DNA"/>
</dbReference>
<evidence type="ECO:0000313" key="1">
    <source>
        <dbReference type="EMBL" id="USR90987.1"/>
    </source>
</evidence>
<keyword evidence="2" id="KW-1185">Reference proteome</keyword>
<name>A0ABY5AP50_9CYAN</name>
<gene>
    <name evidence="1" type="ORF">NEA10_19530</name>
</gene>